<dbReference type="Gene3D" id="2.40.128.20">
    <property type="match status" value="1"/>
</dbReference>
<keyword evidence="3" id="KW-1185">Reference proteome</keyword>
<accession>A0A926VF47</accession>
<dbReference type="Pfam" id="PF12204">
    <property type="entry name" value="DUF3598_N"/>
    <property type="match status" value="1"/>
</dbReference>
<name>A0A926VF47_9CYAN</name>
<gene>
    <name evidence="2" type="ORF">H6G03_16550</name>
</gene>
<evidence type="ECO:0000259" key="1">
    <source>
        <dbReference type="Pfam" id="PF12204"/>
    </source>
</evidence>
<dbReference type="InterPro" id="IPR022017">
    <property type="entry name" value="BFA1-like_DUF3598"/>
</dbReference>
<dbReference type="AlphaFoldDB" id="A0A926VF47"/>
<proteinExistence type="predicted"/>
<dbReference type="EMBL" id="JACJPW010000041">
    <property type="protein sequence ID" value="MBD2182689.1"/>
    <property type="molecule type" value="Genomic_DNA"/>
</dbReference>
<evidence type="ECO:0000313" key="2">
    <source>
        <dbReference type="EMBL" id="MBD2182689.1"/>
    </source>
</evidence>
<dbReference type="InterPro" id="IPR012674">
    <property type="entry name" value="Calycin"/>
</dbReference>
<organism evidence="2 3">
    <name type="scientific">Aerosakkonema funiforme FACHB-1375</name>
    <dbReference type="NCBI Taxonomy" id="2949571"/>
    <lineage>
        <taxon>Bacteria</taxon>
        <taxon>Bacillati</taxon>
        <taxon>Cyanobacteriota</taxon>
        <taxon>Cyanophyceae</taxon>
        <taxon>Oscillatoriophycideae</taxon>
        <taxon>Aerosakkonematales</taxon>
        <taxon>Aerosakkonemataceae</taxon>
        <taxon>Aerosakkonema</taxon>
    </lineage>
</organism>
<reference evidence="2" key="1">
    <citation type="journal article" date="2015" name="ISME J.">
        <title>Draft Genome Sequence of Streptomyces incarnatus NRRL8089, which Produces the Nucleoside Antibiotic Sinefungin.</title>
        <authorList>
            <person name="Oshima K."/>
            <person name="Hattori M."/>
            <person name="Shimizu H."/>
            <person name="Fukuda K."/>
            <person name="Nemoto M."/>
            <person name="Inagaki K."/>
            <person name="Tamura T."/>
        </authorList>
    </citation>
    <scope>NUCLEOTIDE SEQUENCE</scope>
    <source>
        <strain evidence="2">FACHB-1375</strain>
    </source>
</reference>
<comment type="caution">
    <text evidence="2">The sequence shown here is derived from an EMBL/GenBank/DDBJ whole genome shotgun (WGS) entry which is preliminary data.</text>
</comment>
<sequence>MSSSDPATQPQLENFKVFSKHVGVWQGKWIRLDADGQEIERFTGVVTKKIIDNQWFQTNTYQYADGKTVTQNFVGIVAGVGAIKIESSEPPFSNFATLAEEYSENTILFRIWDKATGVLIGIETIVLSDENNCIRTSQGYTLDGKFKGGLMIVEHKIES</sequence>
<dbReference type="SUPFAM" id="SSF50814">
    <property type="entry name" value="Lipocalins"/>
    <property type="match status" value="1"/>
</dbReference>
<evidence type="ECO:0000313" key="3">
    <source>
        <dbReference type="Proteomes" id="UP000641646"/>
    </source>
</evidence>
<dbReference type="Proteomes" id="UP000641646">
    <property type="component" value="Unassembled WGS sequence"/>
</dbReference>
<protein>
    <submittedName>
        <fullName evidence="2">DUF3598 family protein</fullName>
    </submittedName>
</protein>
<dbReference type="RefSeq" id="WP_190465657.1">
    <property type="nucleotide sequence ID" value="NZ_JACJPW010000041.1"/>
</dbReference>
<reference evidence="2" key="2">
    <citation type="submission" date="2020-08" db="EMBL/GenBank/DDBJ databases">
        <authorList>
            <person name="Chen M."/>
            <person name="Teng W."/>
            <person name="Zhao L."/>
            <person name="Hu C."/>
            <person name="Zhou Y."/>
            <person name="Han B."/>
            <person name="Song L."/>
            <person name="Shu W."/>
        </authorList>
    </citation>
    <scope>NUCLEOTIDE SEQUENCE</scope>
    <source>
        <strain evidence="2">FACHB-1375</strain>
    </source>
</reference>
<feature type="domain" description="DUF3598" evidence="1">
    <location>
        <begin position="13"/>
        <end position="156"/>
    </location>
</feature>